<keyword evidence="3" id="KW-1185">Reference proteome</keyword>
<organism evidence="2 3">
    <name type="scientific">Cyclotella atomus</name>
    <dbReference type="NCBI Taxonomy" id="382360"/>
    <lineage>
        <taxon>Eukaryota</taxon>
        <taxon>Sar</taxon>
        <taxon>Stramenopiles</taxon>
        <taxon>Ochrophyta</taxon>
        <taxon>Bacillariophyta</taxon>
        <taxon>Coscinodiscophyceae</taxon>
        <taxon>Thalassiosirophycidae</taxon>
        <taxon>Stephanodiscales</taxon>
        <taxon>Stephanodiscaceae</taxon>
        <taxon>Cyclotella</taxon>
    </lineage>
</organism>
<comment type="caution">
    <text evidence="2">The sequence shown here is derived from an EMBL/GenBank/DDBJ whole genome shotgun (WGS) entry which is preliminary data.</text>
</comment>
<feature type="chain" id="PRO_5044798055" evidence="1">
    <location>
        <begin position="21"/>
        <end position="67"/>
    </location>
</feature>
<feature type="signal peptide" evidence="1">
    <location>
        <begin position="1"/>
        <end position="20"/>
    </location>
</feature>
<proteinExistence type="predicted"/>
<reference evidence="2 3" key="1">
    <citation type="submission" date="2024-10" db="EMBL/GenBank/DDBJ databases">
        <title>Updated reference genomes for cyclostephanoid diatoms.</title>
        <authorList>
            <person name="Roberts W.R."/>
            <person name="Alverson A.J."/>
        </authorList>
    </citation>
    <scope>NUCLEOTIDE SEQUENCE [LARGE SCALE GENOMIC DNA]</scope>
    <source>
        <strain evidence="2 3">AJA010-31</strain>
    </source>
</reference>
<dbReference type="EMBL" id="JALLPJ020000597">
    <property type="protein sequence ID" value="KAL3787787.1"/>
    <property type="molecule type" value="Genomic_DNA"/>
</dbReference>
<dbReference type="AlphaFoldDB" id="A0ABD3PJ64"/>
<accession>A0ABD3PJ64</accession>
<protein>
    <submittedName>
        <fullName evidence="2">Uncharacterized protein</fullName>
    </submittedName>
</protein>
<sequence length="67" mass="7290">MKLVSLAVISIFSVIGSVMANGDEPSLRGASTSDTFEQQVAKATVHEQYCKKKDEACNARVRITCKQ</sequence>
<gene>
    <name evidence="2" type="ORF">ACHAWO_007754</name>
</gene>
<name>A0ABD3PJ64_9STRA</name>
<keyword evidence="1" id="KW-0732">Signal</keyword>
<evidence type="ECO:0000313" key="3">
    <source>
        <dbReference type="Proteomes" id="UP001530400"/>
    </source>
</evidence>
<evidence type="ECO:0000313" key="2">
    <source>
        <dbReference type="EMBL" id="KAL3787787.1"/>
    </source>
</evidence>
<dbReference type="Proteomes" id="UP001530400">
    <property type="component" value="Unassembled WGS sequence"/>
</dbReference>
<evidence type="ECO:0000256" key="1">
    <source>
        <dbReference type="SAM" id="SignalP"/>
    </source>
</evidence>